<reference evidence="3 4" key="1">
    <citation type="submission" date="2014-05" db="EMBL/GenBank/DDBJ databases">
        <title>Whole genome shotgun sequence of Rhizobium rhizogenes NBRC 13257.</title>
        <authorList>
            <person name="Katano-Makiyama Y."/>
            <person name="Hosoyama A."/>
            <person name="Hashimoto M."/>
            <person name="Hosoyama Y."/>
            <person name="Noguchi M."/>
            <person name="Tsuchikane K."/>
            <person name="Kimura A."/>
            <person name="Ohji S."/>
            <person name="Ichikawa N."/>
            <person name="Yamazoe A."/>
            <person name="Fujita N."/>
        </authorList>
    </citation>
    <scope>NUCLEOTIDE SEQUENCE [LARGE SCALE GENOMIC DNA]</scope>
    <source>
        <strain evidence="3 4">NBRC 13257</strain>
    </source>
</reference>
<dbReference type="SUPFAM" id="SSF55154">
    <property type="entry name" value="CYTH-like phosphatases"/>
    <property type="match status" value="1"/>
</dbReference>
<evidence type="ECO:0000313" key="4">
    <source>
        <dbReference type="Proteomes" id="UP000026941"/>
    </source>
</evidence>
<dbReference type="CDD" id="cd07891">
    <property type="entry name" value="CYTH-like_CthTTM-like_1"/>
    <property type="match status" value="1"/>
</dbReference>
<dbReference type="Pfam" id="PF01928">
    <property type="entry name" value="CYTH"/>
    <property type="match status" value="1"/>
</dbReference>
<protein>
    <recommendedName>
        <fullName evidence="2">CYTH domain-containing protein</fullName>
    </recommendedName>
</protein>
<accession>A0AA87U500</accession>
<comment type="caution">
    <text evidence="3">The sequence shown here is derived from an EMBL/GenBank/DDBJ whole genome shotgun (WGS) entry which is preliminary data.</text>
</comment>
<dbReference type="Gene3D" id="2.40.320.10">
    <property type="entry name" value="Hypothetical Protein Pfu-838710-001"/>
    <property type="match status" value="1"/>
</dbReference>
<organism evidence="3 4">
    <name type="scientific">Rhizobium rhizogenes NBRC 13257</name>
    <dbReference type="NCBI Taxonomy" id="1220581"/>
    <lineage>
        <taxon>Bacteria</taxon>
        <taxon>Pseudomonadati</taxon>
        <taxon>Pseudomonadota</taxon>
        <taxon>Alphaproteobacteria</taxon>
        <taxon>Hyphomicrobiales</taxon>
        <taxon>Rhizobiaceae</taxon>
        <taxon>Rhizobium/Agrobacterium group</taxon>
        <taxon>Rhizobium</taxon>
    </lineage>
</organism>
<feature type="active site" description="Proton acceptor" evidence="1">
    <location>
        <position position="39"/>
    </location>
</feature>
<dbReference type="PANTHER" id="PTHR40114:SF1">
    <property type="entry name" value="SLR0698 PROTEIN"/>
    <property type="match status" value="1"/>
</dbReference>
<feature type="domain" description="CYTH" evidence="2">
    <location>
        <begin position="11"/>
        <end position="157"/>
    </location>
</feature>
<proteinExistence type="predicted"/>
<sequence length="170" mass="19701">MMLTEHVEHMAKEIERKFLVRGDRWRELASEKLILRQAYVATMDDRSVRVRLTNDTIATLTMKIGKAMTRDEFEYEIPVGDAEELLGNAIGLIIEKTRYKVPHKGFVWEVDVFRGAHRGLVVAEVELKDESDDPELPDWIGREVTGEYRYSNQALATQFEQEYDELSHSA</sequence>
<dbReference type="SMART" id="SM01118">
    <property type="entry name" value="CYTH"/>
    <property type="match status" value="1"/>
</dbReference>
<dbReference type="InterPro" id="IPR023577">
    <property type="entry name" value="CYTH_domain"/>
</dbReference>
<evidence type="ECO:0000256" key="1">
    <source>
        <dbReference type="PIRSR" id="PIRSR016487-1"/>
    </source>
</evidence>
<evidence type="ECO:0000259" key="2">
    <source>
        <dbReference type="PROSITE" id="PS51707"/>
    </source>
</evidence>
<dbReference type="PIRSF" id="PIRSF016487">
    <property type="entry name" value="CYTH_UCP016487"/>
    <property type="match status" value="1"/>
</dbReference>
<dbReference type="EMBL" id="BAYX01000007">
    <property type="protein sequence ID" value="GAJ94196.1"/>
    <property type="molecule type" value="Genomic_DNA"/>
</dbReference>
<dbReference type="PROSITE" id="PS51707">
    <property type="entry name" value="CYTH"/>
    <property type="match status" value="1"/>
</dbReference>
<dbReference type="PANTHER" id="PTHR40114">
    <property type="entry name" value="SLR0698 PROTEIN"/>
    <property type="match status" value="1"/>
</dbReference>
<name>A0AA87U500_RHIRH</name>
<dbReference type="InterPro" id="IPR033469">
    <property type="entry name" value="CYTH-like_dom_sf"/>
</dbReference>
<evidence type="ECO:0000313" key="3">
    <source>
        <dbReference type="EMBL" id="GAJ94196.1"/>
    </source>
</evidence>
<dbReference type="Proteomes" id="UP000026941">
    <property type="component" value="Unassembled WGS sequence"/>
</dbReference>
<dbReference type="AlphaFoldDB" id="A0AA87U500"/>
<gene>
    <name evidence="3" type="ORF">RRH01S_07_03990</name>
</gene>
<dbReference type="InterPro" id="IPR012042">
    <property type="entry name" value="NeuTTM/CthTTM-like"/>
</dbReference>